<evidence type="ECO:0000259" key="8">
    <source>
        <dbReference type="SMART" id="SM00062"/>
    </source>
</evidence>
<evidence type="ECO:0000256" key="1">
    <source>
        <dbReference type="ARBA" id="ARBA00004418"/>
    </source>
</evidence>
<feature type="domain" description="Solute-binding protein family 3/N-terminal" evidence="8">
    <location>
        <begin position="50"/>
        <end position="268"/>
    </location>
</feature>
<dbReference type="Pfam" id="PF09084">
    <property type="entry name" value="NMT1"/>
    <property type="match status" value="1"/>
</dbReference>
<name>A0A1M7MHJ4_9ACTN</name>
<evidence type="ECO:0000256" key="4">
    <source>
        <dbReference type="ARBA" id="ARBA00022729"/>
    </source>
</evidence>
<dbReference type="SUPFAM" id="SSF53850">
    <property type="entry name" value="Periplasmic binding protein-like II"/>
    <property type="match status" value="1"/>
</dbReference>
<comment type="subcellular location">
    <subcellularLocation>
        <location evidence="1">Periplasm</location>
    </subcellularLocation>
</comment>
<dbReference type="GO" id="GO:0042626">
    <property type="term" value="F:ATPase-coupled transmembrane transporter activity"/>
    <property type="evidence" value="ECO:0007669"/>
    <property type="project" value="InterPro"/>
</dbReference>
<gene>
    <name evidence="9" type="ORF">SAMN05216499_11643</name>
</gene>
<dbReference type="OrthoDB" id="506623at2"/>
<dbReference type="EMBL" id="FRBI01000016">
    <property type="protein sequence ID" value="SHM90330.1"/>
    <property type="molecule type" value="Genomic_DNA"/>
</dbReference>
<feature type="chain" id="PRO_5012410090" description="Putative aliphatic sulfonates-binding protein" evidence="7">
    <location>
        <begin position="31"/>
        <end position="346"/>
    </location>
</feature>
<dbReference type="AlphaFoldDB" id="A0A1M7MHJ4"/>
<proteinExistence type="inferred from homology"/>
<evidence type="ECO:0000313" key="10">
    <source>
        <dbReference type="Proteomes" id="UP000184111"/>
    </source>
</evidence>
<keyword evidence="4 7" id="KW-0732">Signal</keyword>
<dbReference type="GO" id="GO:0042597">
    <property type="term" value="C:periplasmic space"/>
    <property type="evidence" value="ECO:0007669"/>
    <property type="project" value="UniProtKB-SubCell"/>
</dbReference>
<dbReference type="GO" id="GO:0016020">
    <property type="term" value="C:membrane"/>
    <property type="evidence" value="ECO:0007669"/>
    <property type="project" value="InterPro"/>
</dbReference>
<keyword evidence="3" id="KW-0813">Transport</keyword>
<keyword evidence="10" id="KW-1185">Reference proteome</keyword>
<dbReference type="PANTHER" id="PTHR30024">
    <property type="entry name" value="ALIPHATIC SULFONATES-BINDING PROTEIN-RELATED"/>
    <property type="match status" value="1"/>
</dbReference>
<dbReference type="STRING" id="310782.SAMN05216499_11643"/>
<evidence type="ECO:0000256" key="6">
    <source>
        <dbReference type="ARBA" id="ARBA00070228"/>
    </source>
</evidence>
<comment type="similarity">
    <text evidence="2">Belongs to the bacterial solute-binding protein SsuA/TauA family.</text>
</comment>
<evidence type="ECO:0000256" key="7">
    <source>
        <dbReference type="SAM" id="SignalP"/>
    </source>
</evidence>
<dbReference type="RefSeq" id="WP_073500819.1">
    <property type="nucleotide sequence ID" value="NZ_FRBI01000016.1"/>
</dbReference>
<protein>
    <recommendedName>
        <fullName evidence="6">Putative aliphatic sulfonates-binding protein</fullName>
    </recommendedName>
</protein>
<dbReference type="SMART" id="SM00062">
    <property type="entry name" value="PBPb"/>
    <property type="match status" value="1"/>
</dbReference>
<sequence length="346" mass="35709">MSRTTFRLFGAVGVLALTAGLAACGSSSKAAPPAGPSGSAASHPEWSKYTFTIGDNGGDGSQELAKTTGAFDNAGYKVKFARFTFGPPLVQAAASGDIDLGSVGDVPPITGAAKEFGFKIVAVTRSLTPTQPAENIIVPKGSTIRTLVDLKGKKLAVPQGSSAHGLALNALKSVGLTTKDVQLTFLDPAAGATAFATGKVDAWAIWNPQSAIAVKQGARILAKGLPPIDQTSNYYVASEKSLNDPARRAALTDLLKRLSGEFAWGVKHPDEYAAALSKEEGIPLADAKSILTTVETRVTPVEPADITAEQKLSDAFLEAGQITKKVDVATVTDSLLPAGFDSSKLG</sequence>
<dbReference type="PROSITE" id="PS51257">
    <property type="entry name" value="PROKAR_LIPOPROTEIN"/>
    <property type="match status" value="1"/>
</dbReference>
<dbReference type="PANTHER" id="PTHR30024:SF48">
    <property type="entry name" value="ABC TRANSPORTER SUBSTRATE-BINDING PROTEIN"/>
    <property type="match status" value="1"/>
</dbReference>
<comment type="function">
    <text evidence="5">Part of a binding-protein-dependent transport system for aliphatic sulfonates. Putative binding protein.</text>
</comment>
<dbReference type="InterPro" id="IPR015168">
    <property type="entry name" value="SsuA/THI5"/>
</dbReference>
<evidence type="ECO:0000313" key="9">
    <source>
        <dbReference type="EMBL" id="SHM90330.1"/>
    </source>
</evidence>
<evidence type="ECO:0000256" key="2">
    <source>
        <dbReference type="ARBA" id="ARBA00010742"/>
    </source>
</evidence>
<evidence type="ECO:0000256" key="5">
    <source>
        <dbReference type="ARBA" id="ARBA00055538"/>
    </source>
</evidence>
<dbReference type="FunFam" id="3.40.190.10:FF:000050">
    <property type="entry name" value="Sulfonate ABC transporter substrate-binding protein"/>
    <property type="match status" value="1"/>
</dbReference>
<dbReference type="NCBIfam" id="TIGR01728">
    <property type="entry name" value="SsuA_fam"/>
    <property type="match status" value="1"/>
</dbReference>
<feature type="signal peptide" evidence="7">
    <location>
        <begin position="1"/>
        <end position="30"/>
    </location>
</feature>
<dbReference type="Gene3D" id="3.40.190.10">
    <property type="entry name" value="Periplasmic binding protein-like II"/>
    <property type="match status" value="2"/>
</dbReference>
<dbReference type="InterPro" id="IPR010067">
    <property type="entry name" value="ABC_SsuA_sub-bd"/>
</dbReference>
<reference evidence="9 10" key="1">
    <citation type="submission" date="2016-11" db="EMBL/GenBank/DDBJ databases">
        <authorList>
            <person name="Jaros S."/>
            <person name="Januszkiewicz K."/>
            <person name="Wedrychowicz H."/>
        </authorList>
    </citation>
    <scope>NUCLEOTIDE SEQUENCE [LARGE SCALE GENOMIC DNA]</scope>
    <source>
        <strain evidence="9 10">CGMCC 4.2025</strain>
    </source>
</reference>
<accession>A0A1M7MHJ4</accession>
<evidence type="ECO:0000256" key="3">
    <source>
        <dbReference type="ARBA" id="ARBA00022448"/>
    </source>
</evidence>
<organism evidence="9 10">
    <name type="scientific">Actinacidiphila paucisporea</name>
    <dbReference type="NCBI Taxonomy" id="310782"/>
    <lineage>
        <taxon>Bacteria</taxon>
        <taxon>Bacillati</taxon>
        <taxon>Actinomycetota</taxon>
        <taxon>Actinomycetes</taxon>
        <taxon>Kitasatosporales</taxon>
        <taxon>Streptomycetaceae</taxon>
        <taxon>Actinacidiphila</taxon>
    </lineage>
</organism>
<dbReference type="InterPro" id="IPR001638">
    <property type="entry name" value="Solute-binding_3/MltF_N"/>
</dbReference>
<dbReference type="Proteomes" id="UP000184111">
    <property type="component" value="Unassembled WGS sequence"/>
</dbReference>